<keyword evidence="2" id="KW-1185">Reference proteome</keyword>
<accession>A0ABQ8U9W7</accession>
<dbReference type="EMBL" id="JAPMOS010000082">
    <property type="protein sequence ID" value="KAJ4456102.1"/>
    <property type="molecule type" value="Genomic_DNA"/>
</dbReference>
<proteinExistence type="predicted"/>
<comment type="caution">
    <text evidence="1">The sequence shown here is derived from an EMBL/GenBank/DDBJ whole genome shotgun (WGS) entry which is preliminary data.</text>
</comment>
<evidence type="ECO:0000313" key="1">
    <source>
        <dbReference type="EMBL" id="KAJ4456102.1"/>
    </source>
</evidence>
<reference evidence="1" key="1">
    <citation type="journal article" date="2022" name="bioRxiv">
        <title>Genomics of Preaxostyla Flagellates Illuminates Evolutionary Transitions and the Path Towards Mitochondrial Loss.</title>
        <authorList>
            <person name="Novak L.V.F."/>
            <person name="Treitli S.C."/>
            <person name="Pyrih J."/>
            <person name="Halakuc P."/>
            <person name="Pipaliya S.V."/>
            <person name="Vacek V."/>
            <person name="Brzon O."/>
            <person name="Soukal P."/>
            <person name="Eme L."/>
            <person name="Dacks J.B."/>
            <person name="Karnkowska A."/>
            <person name="Elias M."/>
            <person name="Hampl V."/>
        </authorList>
    </citation>
    <scope>NUCLEOTIDE SEQUENCE</scope>
    <source>
        <strain evidence="1">RCP-MX</strain>
    </source>
</reference>
<protein>
    <submittedName>
        <fullName evidence="1">Uncharacterized protein</fullName>
    </submittedName>
</protein>
<gene>
    <name evidence="1" type="ORF">PAPYR_8791</name>
</gene>
<organism evidence="1 2">
    <name type="scientific">Paratrimastix pyriformis</name>
    <dbReference type="NCBI Taxonomy" id="342808"/>
    <lineage>
        <taxon>Eukaryota</taxon>
        <taxon>Metamonada</taxon>
        <taxon>Preaxostyla</taxon>
        <taxon>Paratrimastigidae</taxon>
        <taxon>Paratrimastix</taxon>
    </lineage>
</organism>
<name>A0ABQ8U9W7_9EUKA</name>
<sequence>MGAKPTTETRPEKIAALTTVRFWLCPAENSAAFRLSEGLSGCLISCSWLLLRIFLSWRVFPAAVQAFQPIYSLGSSEGGWLSAAHVSELQS</sequence>
<dbReference type="Proteomes" id="UP001141327">
    <property type="component" value="Unassembled WGS sequence"/>
</dbReference>
<evidence type="ECO:0000313" key="2">
    <source>
        <dbReference type="Proteomes" id="UP001141327"/>
    </source>
</evidence>